<organism evidence="1 2">
    <name type="scientific">Pisolithus tinctorius Marx 270</name>
    <dbReference type="NCBI Taxonomy" id="870435"/>
    <lineage>
        <taxon>Eukaryota</taxon>
        <taxon>Fungi</taxon>
        <taxon>Dikarya</taxon>
        <taxon>Basidiomycota</taxon>
        <taxon>Agaricomycotina</taxon>
        <taxon>Agaricomycetes</taxon>
        <taxon>Agaricomycetidae</taxon>
        <taxon>Boletales</taxon>
        <taxon>Sclerodermatineae</taxon>
        <taxon>Pisolithaceae</taxon>
        <taxon>Pisolithus</taxon>
    </lineage>
</organism>
<protein>
    <submittedName>
        <fullName evidence="1">Uncharacterized protein</fullName>
    </submittedName>
</protein>
<reference evidence="1 2" key="1">
    <citation type="submission" date="2014-04" db="EMBL/GenBank/DDBJ databases">
        <authorList>
            <consortium name="DOE Joint Genome Institute"/>
            <person name="Kuo A."/>
            <person name="Kohler A."/>
            <person name="Costa M.D."/>
            <person name="Nagy L.G."/>
            <person name="Floudas D."/>
            <person name="Copeland A."/>
            <person name="Barry K.W."/>
            <person name="Cichocki N."/>
            <person name="Veneault-Fourrey C."/>
            <person name="LaButti K."/>
            <person name="Lindquist E.A."/>
            <person name="Lipzen A."/>
            <person name="Lundell T."/>
            <person name="Morin E."/>
            <person name="Murat C."/>
            <person name="Sun H."/>
            <person name="Tunlid A."/>
            <person name="Henrissat B."/>
            <person name="Grigoriev I.V."/>
            <person name="Hibbett D.S."/>
            <person name="Martin F."/>
            <person name="Nordberg H.P."/>
            <person name="Cantor M.N."/>
            <person name="Hua S.X."/>
        </authorList>
    </citation>
    <scope>NUCLEOTIDE SEQUENCE [LARGE SCALE GENOMIC DNA]</scope>
    <source>
        <strain evidence="1 2">Marx 270</strain>
    </source>
</reference>
<evidence type="ECO:0000313" key="2">
    <source>
        <dbReference type="Proteomes" id="UP000054217"/>
    </source>
</evidence>
<dbReference type="AlphaFoldDB" id="A0A0C3NXY5"/>
<dbReference type="Proteomes" id="UP000054217">
    <property type="component" value="Unassembled WGS sequence"/>
</dbReference>
<evidence type="ECO:0000313" key="1">
    <source>
        <dbReference type="EMBL" id="KIO00191.1"/>
    </source>
</evidence>
<keyword evidence="2" id="KW-1185">Reference proteome</keyword>
<reference evidence="2" key="2">
    <citation type="submission" date="2015-01" db="EMBL/GenBank/DDBJ databases">
        <title>Evolutionary Origins and Diversification of the Mycorrhizal Mutualists.</title>
        <authorList>
            <consortium name="DOE Joint Genome Institute"/>
            <consortium name="Mycorrhizal Genomics Consortium"/>
            <person name="Kohler A."/>
            <person name="Kuo A."/>
            <person name="Nagy L.G."/>
            <person name="Floudas D."/>
            <person name="Copeland A."/>
            <person name="Barry K.W."/>
            <person name="Cichocki N."/>
            <person name="Veneault-Fourrey C."/>
            <person name="LaButti K."/>
            <person name="Lindquist E.A."/>
            <person name="Lipzen A."/>
            <person name="Lundell T."/>
            <person name="Morin E."/>
            <person name="Murat C."/>
            <person name="Riley R."/>
            <person name="Ohm R."/>
            <person name="Sun H."/>
            <person name="Tunlid A."/>
            <person name="Henrissat B."/>
            <person name="Grigoriev I.V."/>
            <person name="Hibbett D.S."/>
            <person name="Martin F."/>
        </authorList>
    </citation>
    <scope>NUCLEOTIDE SEQUENCE [LARGE SCALE GENOMIC DNA]</scope>
    <source>
        <strain evidence="2">Marx 270</strain>
    </source>
</reference>
<name>A0A0C3NXY5_PISTI</name>
<feature type="non-terminal residue" evidence="1">
    <location>
        <position position="60"/>
    </location>
</feature>
<accession>A0A0C3NXY5</accession>
<proteinExistence type="predicted"/>
<dbReference type="EMBL" id="KN831998">
    <property type="protein sequence ID" value="KIO00191.1"/>
    <property type="molecule type" value="Genomic_DNA"/>
</dbReference>
<dbReference type="InParanoid" id="A0A0C3NXY5"/>
<gene>
    <name evidence="1" type="ORF">M404DRAFT_1004116</name>
</gene>
<sequence length="60" mass="6405">MAELGFQVVNPSFYASLFSSARLDEDGRSYCGVLELNSASVPIAEGGKASDAQSNEELYL</sequence>
<dbReference type="HOGENOM" id="CLU_2948258_0_0_1"/>